<protein>
    <submittedName>
        <fullName evidence="1">Uncharacterized protein</fullName>
    </submittedName>
</protein>
<accession>A0A9P6CRM2</accession>
<dbReference type="EMBL" id="MU156173">
    <property type="protein sequence ID" value="KAF9470199.1"/>
    <property type="molecule type" value="Genomic_DNA"/>
</dbReference>
<reference evidence="1" key="1">
    <citation type="submission" date="2020-11" db="EMBL/GenBank/DDBJ databases">
        <authorList>
            <consortium name="DOE Joint Genome Institute"/>
            <person name="Ahrendt S."/>
            <person name="Riley R."/>
            <person name="Andreopoulos W."/>
            <person name="Labutti K."/>
            <person name="Pangilinan J."/>
            <person name="Ruiz-Duenas F.J."/>
            <person name="Barrasa J.M."/>
            <person name="Sanchez-Garcia M."/>
            <person name="Camarero S."/>
            <person name="Miyauchi S."/>
            <person name="Serrano A."/>
            <person name="Linde D."/>
            <person name="Babiker R."/>
            <person name="Drula E."/>
            <person name="Ayuso-Fernandez I."/>
            <person name="Pacheco R."/>
            <person name="Padilla G."/>
            <person name="Ferreira P."/>
            <person name="Barriuso J."/>
            <person name="Kellner H."/>
            <person name="Castanera R."/>
            <person name="Alfaro M."/>
            <person name="Ramirez L."/>
            <person name="Pisabarro A.G."/>
            <person name="Kuo A."/>
            <person name="Tritt A."/>
            <person name="Lipzen A."/>
            <person name="He G."/>
            <person name="Yan M."/>
            <person name="Ng V."/>
            <person name="Cullen D."/>
            <person name="Martin F."/>
            <person name="Rosso M.-N."/>
            <person name="Henrissat B."/>
            <person name="Hibbett D."/>
            <person name="Martinez A.T."/>
            <person name="Grigoriev I.V."/>
        </authorList>
    </citation>
    <scope>NUCLEOTIDE SEQUENCE</scope>
    <source>
        <strain evidence="1">CIRM-BRFM 674</strain>
    </source>
</reference>
<proteinExistence type="predicted"/>
<dbReference type="AlphaFoldDB" id="A0A9P6CRM2"/>
<name>A0A9P6CRM2_9AGAR</name>
<sequence>MLGLLEHMKTMINLAVNSDPSEFTVTKTTGQPATYPIARVAMSVIDRRWQQFEAFFRQSVDVYSGNYTEPTILQRMQIISPEQHYPFREQLSARKRMMSMGGPFHTNNIRTLPGIFSAIIWRAITYRTEFSEAEKMLFVNIDDWNATVSKIPSAVTGYICNKAAYGSTNPGRSEKLVPVYWKQVQNLEWEAYCRREETTTFQDTMRLFSGRNDNPFPHLGLLGAFDLVVDLTYCSKAIHSLPTNMTVAECIFKINRGSMNGVMVLNGGNPSARNKRNKADVAICNATIGKAIEVMHNVIDDTKRADIIIDNILAENALLNMITPTTELVTAWTDNIFPNGGHVDNETNS</sequence>
<keyword evidence="2" id="KW-1185">Reference proteome</keyword>
<evidence type="ECO:0000313" key="2">
    <source>
        <dbReference type="Proteomes" id="UP000807469"/>
    </source>
</evidence>
<comment type="caution">
    <text evidence="1">The sequence shown here is derived from an EMBL/GenBank/DDBJ whole genome shotgun (WGS) entry which is preliminary data.</text>
</comment>
<organism evidence="1 2">
    <name type="scientific">Pholiota conissans</name>
    <dbReference type="NCBI Taxonomy" id="109636"/>
    <lineage>
        <taxon>Eukaryota</taxon>
        <taxon>Fungi</taxon>
        <taxon>Dikarya</taxon>
        <taxon>Basidiomycota</taxon>
        <taxon>Agaricomycotina</taxon>
        <taxon>Agaricomycetes</taxon>
        <taxon>Agaricomycetidae</taxon>
        <taxon>Agaricales</taxon>
        <taxon>Agaricineae</taxon>
        <taxon>Strophariaceae</taxon>
        <taxon>Pholiota</taxon>
    </lineage>
</organism>
<dbReference type="Proteomes" id="UP000807469">
    <property type="component" value="Unassembled WGS sequence"/>
</dbReference>
<evidence type="ECO:0000313" key="1">
    <source>
        <dbReference type="EMBL" id="KAF9470199.1"/>
    </source>
</evidence>
<gene>
    <name evidence="1" type="ORF">BDN70DRAFT_939938</name>
</gene>
<dbReference type="OrthoDB" id="2934473at2759"/>